<dbReference type="HAMAP" id="MF_00061">
    <property type="entry name" value="IspE"/>
    <property type="match status" value="1"/>
</dbReference>
<dbReference type="EMBL" id="CP042426">
    <property type="protein sequence ID" value="QFQ32016.1"/>
    <property type="molecule type" value="Genomic_DNA"/>
</dbReference>
<keyword evidence="5 10" id="KW-0547">Nucleotide-binding</keyword>
<feature type="domain" description="GHMP kinase C-terminal" evidence="12">
    <location>
        <begin position="208"/>
        <end position="257"/>
    </location>
</feature>
<dbReference type="EC" id="2.7.1.148" evidence="2 10"/>
<evidence type="ECO:0000256" key="5">
    <source>
        <dbReference type="ARBA" id="ARBA00022741"/>
    </source>
</evidence>
<dbReference type="SUPFAM" id="SSF55060">
    <property type="entry name" value="GHMP Kinase, C-terminal domain"/>
    <property type="match status" value="1"/>
</dbReference>
<evidence type="ECO:0000256" key="2">
    <source>
        <dbReference type="ARBA" id="ARBA00012052"/>
    </source>
</evidence>
<organism evidence="13 14">
    <name type="scientific">Buchnera aphidicola</name>
    <name type="common">Aphis gossypii</name>
    <dbReference type="NCBI Taxonomy" id="98785"/>
    <lineage>
        <taxon>Bacteria</taxon>
        <taxon>Pseudomonadati</taxon>
        <taxon>Pseudomonadota</taxon>
        <taxon>Gammaproteobacteria</taxon>
        <taxon>Enterobacterales</taxon>
        <taxon>Erwiniaceae</taxon>
        <taxon>Buchnera</taxon>
    </lineage>
</organism>
<protein>
    <recommendedName>
        <fullName evidence="3 10">4-diphosphocytidyl-2-C-methyl-D-erythritol kinase</fullName>
        <shortName evidence="10">CMK</shortName>
        <ecNumber evidence="2 10">2.7.1.148</ecNumber>
    </recommendedName>
    <alternativeName>
        <fullName evidence="9 10">4-(cytidine-5'-diphospho)-2-C-methyl-D-erythritol kinase</fullName>
    </alternativeName>
</protein>
<sequence>MTYIWPSPAKINLFLYVTGMRSDGYHYIQSLFQFLNYGDTLKIIENNTGNIELFTEKKTILKKENTIIRAAKLLKSKALYYEKTNCHTLGAKIFLNKKIPMGSGLGGGSSNAATVLIVLNKLWKTKFTLAELAKFSIKIGSDVPAFIMGKTSVIEGIGEILHPIQRKEKWYLVVYPKIHILTKNIFSSSLIKSEAQKKSIKLLLQSPFSNDFENIVSNKFKKIKKLISILSLYAPARMTGTGSCVFAEFDDKISAQKTFSLLPQNVKGFIAKGMNTSSLHRVFYKRKTHVFN</sequence>
<dbReference type="PANTHER" id="PTHR43527:SF2">
    <property type="entry name" value="4-DIPHOSPHOCYTIDYL-2-C-METHYL-D-ERYTHRITOL KINASE, CHLOROPLASTIC"/>
    <property type="match status" value="1"/>
</dbReference>
<evidence type="ECO:0000256" key="1">
    <source>
        <dbReference type="ARBA" id="ARBA00009684"/>
    </source>
</evidence>
<evidence type="ECO:0000259" key="12">
    <source>
        <dbReference type="Pfam" id="PF08544"/>
    </source>
</evidence>
<dbReference type="GO" id="GO:0016114">
    <property type="term" value="P:terpenoid biosynthetic process"/>
    <property type="evidence" value="ECO:0007669"/>
    <property type="project" value="UniProtKB-UniRule"/>
</dbReference>
<dbReference type="OrthoDB" id="9809438at2"/>
<dbReference type="InterPro" id="IPR006204">
    <property type="entry name" value="GHMP_kinase_N_dom"/>
</dbReference>
<evidence type="ECO:0000256" key="3">
    <source>
        <dbReference type="ARBA" id="ARBA00017473"/>
    </source>
</evidence>
<dbReference type="RefSeq" id="WP_158346141.1">
    <property type="nucleotide sequence ID" value="NZ_CP042426.1"/>
</dbReference>
<dbReference type="InterPro" id="IPR013750">
    <property type="entry name" value="GHMP_kinase_C_dom"/>
</dbReference>
<dbReference type="Proteomes" id="UP000326914">
    <property type="component" value="Chromosome"/>
</dbReference>
<dbReference type="InterPro" id="IPR004424">
    <property type="entry name" value="IspE"/>
</dbReference>
<evidence type="ECO:0000256" key="8">
    <source>
        <dbReference type="ARBA" id="ARBA00023229"/>
    </source>
</evidence>
<keyword evidence="7 10" id="KW-0067">ATP-binding</keyword>
<evidence type="ECO:0000256" key="7">
    <source>
        <dbReference type="ARBA" id="ARBA00022840"/>
    </source>
</evidence>
<accession>A0A5J6ZEQ7</accession>
<evidence type="ECO:0000256" key="4">
    <source>
        <dbReference type="ARBA" id="ARBA00022679"/>
    </source>
</evidence>
<name>A0A5J6ZEQ7_9GAMM</name>
<evidence type="ECO:0000259" key="11">
    <source>
        <dbReference type="Pfam" id="PF00288"/>
    </source>
</evidence>
<keyword evidence="4 10" id="KW-0808">Transferase</keyword>
<dbReference type="InterPro" id="IPR036554">
    <property type="entry name" value="GHMP_kinase_C_sf"/>
</dbReference>
<proteinExistence type="inferred from homology"/>
<dbReference type="Gene3D" id="3.30.70.890">
    <property type="entry name" value="GHMP kinase, C-terminal domain"/>
    <property type="match status" value="1"/>
</dbReference>
<dbReference type="Pfam" id="PF00288">
    <property type="entry name" value="GHMP_kinases_N"/>
    <property type="match status" value="1"/>
</dbReference>
<feature type="domain" description="GHMP kinase N-terminal" evidence="11">
    <location>
        <begin position="65"/>
        <end position="150"/>
    </location>
</feature>
<evidence type="ECO:0000256" key="9">
    <source>
        <dbReference type="ARBA" id="ARBA00032554"/>
    </source>
</evidence>
<feature type="binding site" evidence="10">
    <location>
        <begin position="100"/>
        <end position="110"/>
    </location>
    <ligand>
        <name>ATP</name>
        <dbReference type="ChEBI" id="CHEBI:30616"/>
    </ligand>
</feature>
<dbReference type="Pfam" id="PF08544">
    <property type="entry name" value="GHMP_kinases_C"/>
    <property type="match status" value="1"/>
</dbReference>
<comment type="function">
    <text evidence="10">Catalyzes the phosphorylation of the position 2 hydroxy group of 4-diphosphocytidyl-2C-methyl-D-erythritol.</text>
</comment>
<dbReference type="SUPFAM" id="SSF54211">
    <property type="entry name" value="Ribosomal protein S5 domain 2-like"/>
    <property type="match status" value="1"/>
</dbReference>
<evidence type="ECO:0000256" key="6">
    <source>
        <dbReference type="ARBA" id="ARBA00022777"/>
    </source>
</evidence>
<keyword evidence="8 10" id="KW-0414">Isoprene biosynthesis</keyword>
<dbReference type="AlphaFoldDB" id="A0A5J6ZEQ7"/>
<feature type="active site" evidence="10">
    <location>
        <position position="142"/>
    </location>
</feature>
<comment type="subunit">
    <text evidence="10">Homodimer.</text>
</comment>
<feature type="active site" evidence="10">
    <location>
        <position position="10"/>
    </location>
</feature>
<comment type="pathway">
    <text evidence="10">Isoprenoid biosynthesis; isopentenyl diphosphate biosynthesis via DXP pathway; isopentenyl diphosphate from 1-deoxy-D-xylulose 5-phosphate: step 3/6.</text>
</comment>
<evidence type="ECO:0000256" key="10">
    <source>
        <dbReference type="HAMAP-Rule" id="MF_00061"/>
    </source>
</evidence>
<keyword evidence="6 10" id="KW-0418">Kinase</keyword>
<dbReference type="InterPro" id="IPR020568">
    <property type="entry name" value="Ribosomal_Su5_D2-typ_SF"/>
</dbReference>
<evidence type="ECO:0000313" key="13">
    <source>
        <dbReference type="EMBL" id="QFQ32016.1"/>
    </source>
</evidence>
<dbReference type="GO" id="GO:0019288">
    <property type="term" value="P:isopentenyl diphosphate biosynthetic process, methylerythritol 4-phosphate pathway"/>
    <property type="evidence" value="ECO:0007669"/>
    <property type="project" value="UniProtKB-UniRule"/>
</dbReference>
<dbReference type="PIRSF" id="PIRSF010376">
    <property type="entry name" value="IspE"/>
    <property type="match status" value="1"/>
</dbReference>
<dbReference type="UniPathway" id="UPA00056">
    <property type="reaction ID" value="UER00094"/>
</dbReference>
<dbReference type="PANTHER" id="PTHR43527">
    <property type="entry name" value="4-DIPHOSPHOCYTIDYL-2-C-METHYL-D-ERYTHRITOL KINASE, CHLOROPLASTIC"/>
    <property type="match status" value="1"/>
</dbReference>
<dbReference type="NCBIfam" id="TIGR00154">
    <property type="entry name" value="ispE"/>
    <property type="match status" value="1"/>
</dbReference>
<dbReference type="Gene3D" id="3.30.230.10">
    <property type="match status" value="1"/>
</dbReference>
<dbReference type="GO" id="GO:0005524">
    <property type="term" value="F:ATP binding"/>
    <property type="evidence" value="ECO:0007669"/>
    <property type="project" value="UniProtKB-UniRule"/>
</dbReference>
<gene>
    <name evidence="10 13" type="primary">ispE</name>
    <name evidence="13" type="ORF">FQV32_01080</name>
</gene>
<dbReference type="GO" id="GO:0050515">
    <property type="term" value="F:4-(cytidine 5'-diphospho)-2-C-methyl-D-erythritol kinase activity"/>
    <property type="evidence" value="ECO:0007669"/>
    <property type="project" value="UniProtKB-UniRule"/>
</dbReference>
<reference evidence="13 14" key="1">
    <citation type="submission" date="2019-07" db="EMBL/GenBank/DDBJ databases">
        <title>Buchnera limit thermal tolerance of host aphids.</title>
        <authorList>
            <person name="Zhang B."/>
            <person name="Moran N."/>
        </authorList>
    </citation>
    <scope>NUCLEOTIDE SEQUENCE [LARGE SCALE GENOMIC DNA]</scope>
    <source>
        <strain evidence="13 14">Ago-UT1</strain>
    </source>
</reference>
<dbReference type="InterPro" id="IPR014721">
    <property type="entry name" value="Ribsml_uS5_D2-typ_fold_subgr"/>
</dbReference>
<comment type="similarity">
    <text evidence="1 10">Belongs to the GHMP kinase family. IspE subfamily.</text>
</comment>
<evidence type="ECO:0000313" key="14">
    <source>
        <dbReference type="Proteomes" id="UP000326914"/>
    </source>
</evidence>
<comment type="catalytic activity">
    <reaction evidence="10">
        <text>4-CDP-2-C-methyl-D-erythritol + ATP = 4-CDP-2-C-methyl-D-erythritol 2-phosphate + ADP + H(+)</text>
        <dbReference type="Rhea" id="RHEA:18437"/>
        <dbReference type="ChEBI" id="CHEBI:15378"/>
        <dbReference type="ChEBI" id="CHEBI:30616"/>
        <dbReference type="ChEBI" id="CHEBI:57823"/>
        <dbReference type="ChEBI" id="CHEBI:57919"/>
        <dbReference type="ChEBI" id="CHEBI:456216"/>
        <dbReference type="EC" id="2.7.1.148"/>
    </reaction>
</comment>